<evidence type="ECO:0000313" key="3">
    <source>
        <dbReference type="Proteomes" id="UP000000376"/>
    </source>
</evidence>
<dbReference type="RefSeq" id="WP_013169830.1">
    <property type="nucleotide sequence ID" value="NC_014218.1"/>
</dbReference>
<dbReference type="HOGENOM" id="CLU_2115906_0_0_11"/>
<dbReference type="EMBL" id="CP002045">
    <property type="protein sequence ID" value="ADH92332.1"/>
    <property type="molecule type" value="Genomic_DNA"/>
</dbReference>
<organism evidence="2 3">
    <name type="scientific">Arcanobacterium haemolyticum (strain ATCC 9345 / DSM 20595 / CCM 5947 / CCUG 17215 / LMG 16163 / NBRC 15585 / NCTC 8452 / 11018)</name>
    <dbReference type="NCBI Taxonomy" id="644284"/>
    <lineage>
        <taxon>Bacteria</taxon>
        <taxon>Bacillati</taxon>
        <taxon>Actinomycetota</taxon>
        <taxon>Actinomycetes</taxon>
        <taxon>Actinomycetales</taxon>
        <taxon>Actinomycetaceae</taxon>
        <taxon>Arcanobacterium</taxon>
    </lineage>
</organism>
<gene>
    <name evidence="2" type="ordered locus">Arch_0594</name>
</gene>
<reference evidence="2 3" key="1">
    <citation type="journal article" date="2010" name="Stand. Genomic Sci.">
        <title>Complete genome sequence of Arcanobacterium haemolyticum type strain (11018).</title>
        <authorList>
            <person name="Yasawong M."/>
            <person name="Teshima H."/>
            <person name="Lapidus A."/>
            <person name="Nolan M."/>
            <person name="Lucas S."/>
            <person name="Glavina Del Rio T."/>
            <person name="Tice H."/>
            <person name="Cheng J."/>
            <person name="Bruce D."/>
            <person name="Detter C."/>
            <person name="Tapia R."/>
            <person name="Han C."/>
            <person name="Goodwin L."/>
            <person name="Pitluck S."/>
            <person name="Liolios K."/>
            <person name="Ivanova N."/>
            <person name="Mavromatis K."/>
            <person name="Mikhailova N."/>
            <person name="Pati A."/>
            <person name="Chen A."/>
            <person name="Palaniappan K."/>
            <person name="Land M."/>
            <person name="Hauser L."/>
            <person name="Chang Y."/>
            <person name="Jeffries C."/>
            <person name="Rohde M."/>
            <person name="Sikorski J."/>
            <person name="Pukall R."/>
            <person name="Goker M."/>
            <person name="Woyke T."/>
            <person name="Bristow J."/>
            <person name="Eisen J."/>
            <person name="Markowitz V."/>
            <person name="Hugenholtz P."/>
            <person name="Kyrpides N."/>
            <person name="Klenk H."/>
        </authorList>
    </citation>
    <scope>NUCLEOTIDE SEQUENCE [LARGE SCALE GENOMIC DNA]</scope>
    <source>
        <strain evidence="3">ATCC 9345 / DSM 20595 / CCUG 17215 / LMG 16163 / NBRC 15585 / NCTC 8452 / 11018</strain>
    </source>
</reference>
<keyword evidence="3" id="KW-1185">Reference proteome</keyword>
<dbReference type="KEGG" id="ahe:Arch_0594"/>
<protein>
    <submittedName>
        <fullName evidence="2">Uncharacterized protein</fullName>
    </submittedName>
</protein>
<dbReference type="AlphaFoldDB" id="D7BN33"/>
<accession>D7BN33</accession>
<feature type="region of interest" description="Disordered" evidence="1">
    <location>
        <begin position="91"/>
        <end position="114"/>
    </location>
</feature>
<evidence type="ECO:0000256" key="1">
    <source>
        <dbReference type="SAM" id="MobiDB-lite"/>
    </source>
</evidence>
<name>D7BN33_ARCHD</name>
<dbReference type="Proteomes" id="UP000000376">
    <property type="component" value="Chromosome"/>
</dbReference>
<evidence type="ECO:0000313" key="2">
    <source>
        <dbReference type="EMBL" id="ADH92332.1"/>
    </source>
</evidence>
<sequence length="114" mass="13121">MKNTENDALRIGEEFFAHQQEQLKIQKSAFKKLAQLVDKYHRLEQDIIATRDQLLETGVNKNDLLTAFGTDSNLRKILRTKTYTHRAHNDTCAAQVESRDEHQSADTENTSEGF</sequence>
<proteinExistence type="predicted"/>